<organism evidence="2 3">
    <name type="scientific">Dysgonomonas hofstadii</name>
    <dbReference type="NCBI Taxonomy" id="637886"/>
    <lineage>
        <taxon>Bacteria</taxon>
        <taxon>Pseudomonadati</taxon>
        <taxon>Bacteroidota</taxon>
        <taxon>Bacteroidia</taxon>
        <taxon>Bacteroidales</taxon>
        <taxon>Dysgonomonadaceae</taxon>
        <taxon>Dysgonomonas</taxon>
    </lineage>
</organism>
<name>A0A840CV97_9BACT</name>
<evidence type="ECO:0000313" key="2">
    <source>
        <dbReference type="EMBL" id="MBB4037594.1"/>
    </source>
</evidence>
<proteinExistence type="predicted"/>
<evidence type="ECO:0000313" key="3">
    <source>
        <dbReference type="Proteomes" id="UP000555103"/>
    </source>
</evidence>
<dbReference type="RefSeq" id="WP_183308477.1">
    <property type="nucleotide sequence ID" value="NZ_JACIEP010000015.1"/>
</dbReference>
<keyword evidence="1" id="KW-0472">Membrane</keyword>
<dbReference type="AlphaFoldDB" id="A0A840CV97"/>
<keyword evidence="3" id="KW-1185">Reference proteome</keyword>
<feature type="transmembrane region" description="Helical" evidence="1">
    <location>
        <begin position="45"/>
        <end position="66"/>
    </location>
</feature>
<feature type="transmembrane region" description="Helical" evidence="1">
    <location>
        <begin position="7"/>
        <end position="25"/>
    </location>
</feature>
<reference evidence="2 3" key="1">
    <citation type="submission" date="2020-08" db="EMBL/GenBank/DDBJ databases">
        <title>Genomic Encyclopedia of Type Strains, Phase IV (KMG-IV): sequencing the most valuable type-strain genomes for metagenomic binning, comparative biology and taxonomic classification.</title>
        <authorList>
            <person name="Goeker M."/>
        </authorList>
    </citation>
    <scope>NUCLEOTIDE SEQUENCE [LARGE SCALE GENOMIC DNA]</scope>
    <source>
        <strain evidence="2 3">DSM 104969</strain>
    </source>
</reference>
<gene>
    <name evidence="2" type="ORF">GGR21_003514</name>
</gene>
<dbReference type="EMBL" id="JACIEP010000015">
    <property type="protein sequence ID" value="MBB4037594.1"/>
    <property type="molecule type" value="Genomic_DNA"/>
</dbReference>
<comment type="caution">
    <text evidence="2">The sequence shown here is derived from an EMBL/GenBank/DDBJ whole genome shotgun (WGS) entry which is preliminary data.</text>
</comment>
<keyword evidence="1" id="KW-1133">Transmembrane helix</keyword>
<evidence type="ECO:0000256" key="1">
    <source>
        <dbReference type="SAM" id="Phobius"/>
    </source>
</evidence>
<keyword evidence="1" id="KW-0812">Transmembrane</keyword>
<dbReference type="Pfam" id="PF18895">
    <property type="entry name" value="T4SS_pilin"/>
    <property type="match status" value="1"/>
</dbReference>
<dbReference type="Proteomes" id="UP000555103">
    <property type="component" value="Unassembled WGS sequence"/>
</dbReference>
<protein>
    <submittedName>
        <fullName evidence="2">Uncharacterized protein</fullName>
    </submittedName>
</protein>
<dbReference type="InterPro" id="IPR043993">
    <property type="entry name" value="T4SS_pilin"/>
</dbReference>
<sequence length="70" mass="8216">MNQISNIDYIYPVFMLLFGLFMIFSPGTFIRKVGYNEERTKAEKWLKWTGIGLCVFAPLLAGFFYYKMNA</sequence>
<accession>A0A840CV97</accession>